<evidence type="ECO:0000313" key="8">
    <source>
        <dbReference type="EMBL" id="HIW95488.1"/>
    </source>
</evidence>
<dbReference type="SUPFAM" id="SSF50249">
    <property type="entry name" value="Nucleic acid-binding proteins"/>
    <property type="match status" value="1"/>
</dbReference>
<feature type="domain" description="Helix-hairpin-helix DNA-binding motif class 1" evidence="7">
    <location>
        <begin position="72"/>
        <end position="91"/>
    </location>
</feature>
<reference evidence="8" key="1">
    <citation type="journal article" date="2021" name="PeerJ">
        <title>Extensive microbial diversity within the chicken gut microbiome revealed by metagenomics and culture.</title>
        <authorList>
            <person name="Gilroy R."/>
            <person name="Ravi A."/>
            <person name="Getino M."/>
            <person name="Pursley I."/>
            <person name="Horton D.L."/>
            <person name="Alikhan N.F."/>
            <person name="Baker D."/>
            <person name="Gharbi K."/>
            <person name="Hall N."/>
            <person name="Watson M."/>
            <person name="Adriaenssens E.M."/>
            <person name="Foster-Nyarko E."/>
            <person name="Jarju S."/>
            <person name="Secka A."/>
            <person name="Antonio M."/>
            <person name="Oren A."/>
            <person name="Chaudhuri R.R."/>
            <person name="La Ragione R."/>
            <person name="Hildebrand F."/>
            <person name="Pallen M.J."/>
        </authorList>
    </citation>
    <scope>NUCLEOTIDE SEQUENCE</scope>
    <source>
        <strain evidence="8">4376</strain>
    </source>
</reference>
<dbReference type="InterPro" id="IPR013849">
    <property type="entry name" value="DNA_helicase_Holl-junc_RuvA_I"/>
</dbReference>
<dbReference type="Pfam" id="PF07499">
    <property type="entry name" value="RuvA_C"/>
    <property type="match status" value="1"/>
</dbReference>
<dbReference type="InterPro" id="IPR011114">
    <property type="entry name" value="RuvA_C"/>
</dbReference>
<dbReference type="GO" id="GO:0006281">
    <property type="term" value="P:DNA repair"/>
    <property type="evidence" value="ECO:0007669"/>
    <property type="project" value="UniProtKB-UniRule"/>
</dbReference>
<organism evidence="8 9">
    <name type="scientific">Candidatus Corynebacterium gallistercoris</name>
    <dbReference type="NCBI Taxonomy" id="2838530"/>
    <lineage>
        <taxon>Bacteria</taxon>
        <taxon>Bacillati</taxon>
        <taxon>Actinomycetota</taxon>
        <taxon>Actinomycetes</taxon>
        <taxon>Mycobacteriales</taxon>
        <taxon>Corynebacteriaceae</taxon>
        <taxon>Corynebacterium</taxon>
    </lineage>
</organism>
<dbReference type="GO" id="GO:0006310">
    <property type="term" value="P:DNA recombination"/>
    <property type="evidence" value="ECO:0007669"/>
    <property type="project" value="UniProtKB-UniRule"/>
</dbReference>
<keyword evidence="1 6" id="KW-0963">Cytoplasm</keyword>
<dbReference type="InterPro" id="IPR000085">
    <property type="entry name" value="RuvA"/>
</dbReference>
<comment type="caution">
    <text evidence="8">The sequence shown here is derived from an EMBL/GenBank/DDBJ whole genome shotgun (WGS) entry which is preliminary data.</text>
</comment>
<dbReference type="NCBIfam" id="TIGR00084">
    <property type="entry name" value="ruvA"/>
    <property type="match status" value="1"/>
</dbReference>
<evidence type="ECO:0000256" key="5">
    <source>
        <dbReference type="ARBA" id="ARBA00023204"/>
    </source>
</evidence>
<dbReference type="InterPro" id="IPR010994">
    <property type="entry name" value="RuvA_2-like"/>
</dbReference>
<comment type="subunit">
    <text evidence="6">Homotetramer. Forms an RuvA(8)-RuvB(12)-Holliday junction (HJ) complex. HJ DNA is sandwiched between 2 RuvA tetramers; dsDNA enters through RuvA and exits via RuvB. An RuvB hexamer assembles on each DNA strand where it exits the tetramer. Each RuvB hexamer is contacted by two RuvA subunits (via domain III) on 2 adjacent RuvB subunits; this complex drives branch migration. In the full resolvosome a probable DNA-RuvA(4)-RuvB(12)-RuvC(2) complex forms which resolves the HJ.</text>
</comment>
<dbReference type="Proteomes" id="UP000824189">
    <property type="component" value="Unassembled WGS sequence"/>
</dbReference>
<dbReference type="Gene3D" id="2.40.50.140">
    <property type="entry name" value="Nucleic acid-binding proteins"/>
    <property type="match status" value="1"/>
</dbReference>
<dbReference type="GO" id="GO:0005524">
    <property type="term" value="F:ATP binding"/>
    <property type="evidence" value="ECO:0007669"/>
    <property type="project" value="InterPro"/>
</dbReference>
<name>A0A9D1UQ36_9CORY</name>
<evidence type="ECO:0000256" key="1">
    <source>
        <dbReference type="ARBA" id="ARBA00022490"/>
    </source>
</evidence>
<dbReference type="SUPFAM" id="SSF46929">
    <property type="entry name" value="DNA helicase RuvA subunit, C-terminal domain"/>
    <property type="match status" value="1"/>
</dbReference>
<comment type="similarity">
    <text evidence="6">Belongs to the RuvA family.</text>
</comment>
<dbReference type="GO" id="GO:0005737">
    <property type="term" value="C:cytoplasm"/>
    <property type="evidence" value="ECO:0007669"/>
    <property type="project" value="UniProtKB-SubCell"/>
</dbReference>
<evidence type="ECO:0000256" key="2">
    <source>
        <dbReference type="ARBA" id="ARBA00022763"/>
    </source>
</evidence>
<sequence length="212" mass="21922">MIASLRGTVIDKGLDFAVIECSGVGYKCLATATTIAELPRGAEAFVHTTLVVREDSHTLYAFSNAEERAMFGLLQTVSGVGAKLALAILSVLSPQGLSQAISQGDTKTLQKAPGVGKRVAERMAVDLKDKVTALVSAPEQTVGADGDGTSPQMTLPAGDVQDQVTEALEGLGFTATKAQATIAAVAKSEGDEVVKDASLLLRSALKYLGSSR</sequence>
<keyword evidence="3 6" id="KW-0238">DNA-binding</keyword>
<comment type="function">
    <text evidence="6">The RuvA-RuvB-RuvC complex processes Holliday junction (HJ) DNA during genetic recombination and DNA repair, while the RuvA-RuvB complex plays an important role in the rescue of blocked DNA replication forks via replication fork reversal (RFR). RuvA specifically binds to HJ cruciform DNA, conferring on it an open structure. The RuvB hexamer acts as an ATP-dependent pump, pulling dsDNA into and through the RuvAB complex. HJ branch migration allows RuvC to scan DNA until it finds its consensus sequence, where it cleaves and resolves the cruciform DNA.</text>
</comment>
<evidence type="ECO:0000313" key="9">
    <source>
        <dbReference type="Proteomes" id="UP000824189"/>
    </source>
</evidence>
<comment type="caution">
    <text evidence="6">Lacks conserved residue(s) required for the propagation of feature annotation.</text>
</comment>
<dbReference type="InterPro" id="IPR036267">
    <property type="entry name" value="RuvA_C_sf"/>
</dbReference>
<evidence type="ECO:0000256" key="4">
    <source>
        <dbReference type="ARBA" id="ARBA00023172"/>
    </source>
</evidence>
<dbReference type="Gene3D" id="1.10.150.20">
    <property type="entry name" value="5' to 3' exonuclease, C-terminal subdomain"/>
    <property type="match status" value="1"/>
</dbReference>
<dbReference type="SUPFAM" id="SSF47781">
    <property type="entry name" value="RuvA domain 2-like"/>
    <property type="match status" value="1"/>
</dbReference>
<feature type="region of interest" description="Domain III" evidence="6">
    <location>
        <begin position="160"/>
        <end position="212"/>
    </location>
</feature>
<dbReference type="Pfam" id="PF01330">
    <property type="entry name" value="RuvA_N"/>
    <property type="match status" value="1"/>
</dbReference>
<protein>
    <recommendedName>
        <fullName evidence="6">Holliday junction branch migration complex subunit RuvA</fullName>
    </recommendedName>
</protein>
<feature type="domain" description="Helix-hairpin-helix DNA-binding motif class 1" evidence="7">
    <location>
        <begin position="107"/>
        <end position="126"/>
    </location>
</feature>
<reference evidence="8" key="2">
    <citation type="submission" date="2021-04" db="EMBL/GenBank/DDBJ databases">
        <authorList>
            <person name="Gilroy R."/>
        </authorList>
    </citation>
    <scope>NUCLEOTIDE SEQUENCE</scope>
    <source>
        <strain evidence="8">4376</strain>
    </source>
</reference>
<accession>A0A9D1UQ36</accession>
<dbReference type="InterPro" id="IPR003583">
    <property type="entry name" value="Hlx-hairpin-Hlx_DNA-bd_motif"/>
</dbReference>
<dbReference type="GO" id="GO:0000400">
    <property type="term" value="F:four-way junction DNA binding"/>
    <property type="evidence" value="ECO:0007669"/>
    <property type="project" value="UniProtKB-UniRule"/>
</dbReference>
<dbReference type="Pfam" id="PF14520">
    <property type="entry name" value="HHH_5"/>
    <property type="match status" value="1"/>
</dbReference>
<comment type="subcellular location">
    <subcellularLocation>
        <location evidence="6">Cytoplasm</location>
    </subcellularLocation>
</comment>
<dbReference type="GO" id="GO:0048476">
    <property type="term" value="C:Holliday junction resolvase complex"/>
    <property type="evidence" value="ECO:0007669"/>
    <property type="project" value="UniProtKB-UniRule"/>
</dbReference>
<dbReference type="HAMAP" id="MF_00031">
    <property type="entry name" value="DNA_HJ_migration_RuvA"/>
    <property type="match status" value="1"/>
</dbReference>
<dbReference type="CDD" id="cd14332">
    <property type="entry name" value="UBA_RuvA_C"/>
    <property type="match status" value="1"/>
</dbReference>
<keyword evidence="5 6" id="KW-0234">DNA repair</keyword>
<keyword evidence="4 6" id="KW-0233">DNA recombination</keyword>
<evidence type="ECO:0000259" key="7">
    <source>
        <dbReference type="SMART" id="SM00278"/>
    </source>
</evidence>
<dbReference type="EMBL" id="DXFZ01000039">
    <property type="protein sequence ID" value="HIW95488.1"/>
    <property type="molecule type" value="Genomic_DNA"/>
</dbReference>
<dbReference type="GO" id="GO:0009378">
    <property type="term" value="F:four-way junction helicase activity"/>
    <property type="evidence" value="ECO:0007669"/>
    <property type="project" value="InterPro"/>
</dbReference>
<dbReference type="AlphaFoldDB" id="A0A9D1UQ36"/>
<dbReference type="InterPro" id="IPR012340">
    <property type="entry name" value="NA-bd_OB-fold"/>
</dbReference>
<dbReference type="GO" id="GO:0009379">
    <property type="term" value="C:Holliday junction helicase complex"/>
    <property type="evidence" value="ECO:0007669"/>
    <property type="project" value="InterPro"/>
</dbReference>
<proteinExistence type="inferred from homology"/>
<evidence type="ECO:0000256" key="6">
    <source>
        <dbReference type="HAMAP-Rule" id="MF_00031"/>
    </source>
</evidence>
<dbReference type="SMART" id="SM00278">
    <property type="entry name" value="HhH1"/>
    <property type="match status" value="2"/>
</dbReference>
<dbReference type="Gene3D" id="1.10.8.10">
    <property type="entry name" value="DNA helicase RuvA subunit, C-terminal domain"/>
    <property type="match status" value="1"/>
</dbReference>
<keyword evidence="2 6" id="KW-0227">DNA damage</keyword>
<gene>
    <name evidence="6 8" type="primary">ruvA</name>
    <name evidence="8" type="ORF">H9867_03235</name>
</gene>
<evidence type="ECO:0000256" key="3">
    <source>
        <dbReference type="ARBA" id="ARBA00023125"/>
    </source>
</evidence>
<comment type="domain">
    <text evidence="6">Has three domains with a flexible linker between the domains II and III and assumes an 'L' shape. Domain III is highly mobile and contacts RuvB.</text>
</comment>